<dbReference type="InterPro" id="IPR001128">
    <property type="entry name" value="Cyt_P450"/>
</dbReference>
<evidence type="ECO:0000256" key="3">
    <source>
        <dbReference type="ARBA" id="ARBA00022617"/>
    </source>
</evidence>
<dbReference type="InterPro" id="IPR036396">
    <property type="entry name" value="Cyt_P450_sf"/>
</dbReference>
<dbReference type="SUPFAM" id="SSF48264">
    <property type="entry name" value="Cytochrome P450"/>
    <property type="match status" value="1"/>
</dbReference>
<comment type="cofactor">
    <cofactor evidence="1">
        <name>heme</name>
        <dbReference type="ChEBI" id="CHEBI:30413"/>
    </cofactor>
</comment>
<keyword evidence="9" id="KW-1185">Reference proteome</keyword>
<keyword evidence="4 6" id="KW-0479">Metal-binding</keyword>
<evidence type="ECO:0000313" key="8">
    <source>
        <dbReference type="EMBL" id="CAJ0953266.1"/>
    </source>
</evidence>
<evidence type="ECO:0000256" key="4">
    <source>
        <dbReference type="ARBA" id="ARBA00022723"/>
    </source>
</evidence>
<keyword evidence="6" id="KW-0560">Oxidoreductase</keyword>
<evidence type="ECO:0000256" key="5">
    <source>
        <dbReference type="ARBA" id="ARBA00023004"/>
    </source>
</evidence>
<keyword evidence="3 6" id="KW-0349">Heme</keyword>
<evidence type="ECO:0000256" key="7">
    <source>
        <dbReference type="SAM" id="MobiDB-lite"/>
    </source>
</evidence>
<evidence type="ECO:0008006" key="10">
    <source>
        <dbReference type="Google" id="ProtNLM"/>
    </source>
</evidence>
<keyword evidence="6" id="KW-0503">Monooxygenase</keyword>
<dbReference type="InterPro" id="IPR050182">
    <property type="entry name" value="Cytochrome_P450_fam2"/>
</dbReference>
<dbReference type="InterPro" id="IPR002401">
    <property type="entry name" value="Cyt_P450_E_grp-I"/>
</dbReference>
<dbReference type="PANTHER" id="PTHR24300:SF302">
    <property type="entry name" value="CYTOCHROME P450"/>
    <property type="match status" value="1"/>
</dbReference>
<comment type="caution">
    <text evidence="8">The sequence shown here is derived from an EMBL/GenBank/DDBJ whole genome shotgun (WGS) entry which is preliminary data.</text>
</comment>
<feature type="region of interest" description="Disordered" evidence="7">
    <location>
        <begin position="56"/>
        <end position="75"/>
    </location>
</feature>
<gene>
    <name evidence="8" type="ORF">RIMI_LOCUS14247289</name>
</gene>
<protein>
    <recommendedName>
        <fullName evidence="10">Cytochrome P450</fullName>
    </recommendedName>
</protein>
<proteinExistence type="inferred from homology"/>
<dbReference type="PROSITE" id="PS00086">
    <property type="entry name" value="CYTOCHROME_P450"/>
    <property type="match status" value="1"/>
</dbReference>
<accession>A0ABN9M096</accession>
<name>A0ABN9M096_9NEOB</name>
<dbReference type="EMBL" id="CAUEEQ010036437">
    <property type="protein sequence ID" value="CAJ0953266.1"/>
    <property type="molecule type" value="Genomic_DNA"/>
</dbReference>
<reference evidence="8" key="1">
    <citation type="submission" date="2023-07" db="EMBL/GenBank/DDBJ databases">
        <authorList>
            <person name="Stuckert A."/>
        </authorList>
    </citation>
    <scope>NUCLEOTIDE SEQUENCE</scope>
</reference>
<sequence>MHSSDRSARGVSVTGCFDPEAPEAPSVWSRRLHLPGVSTLTEQAESATHTIRVIAPSDLNSQSADAGKMEAPGRWSGSWNADRYREWTAEDWGKVIFSDESPFRLFGTSGKQLIRRKREKVQNEIENVIGSAQPQVEHRKEMPNTDAVIHEIQRFGDIVPGSLPHATTTDITFKGYNLPKGTTVIPLLHSALRDKDYFEKPEEFYPGHFLDSEGKFKKNEAFIPFSLGKRSCAGENLAKMEMFLFFTTLLQNFTFKAPSGAKLDLSPALGIINSPKPYEMCAIPRG</sequence>
<evidence type="ECO:0000256" key="1">
    <source>
        <dbReference type="ARBA" id="ARBA00001971"/>
    </source>
</evidence>
<evidence type="ECO:0000313" key="9">
    <source>
        <dbReference type="Proteomes" id="UP001176940"/>
    </source>
</evidence>
<dbReference type="Gene3D" id="1.10.630.10">
    <property type="entry name" value="Cytochrome P450"/>
    <property type="match status" value="1"/>
</dbReference>
<dbReference type="PRINTS" id="PR00385">
    <property type="entry name" value="P450"/>
</dbReference>
<dbReference type="Proteomes" id="UP001176940">
    <property type="component" value="Unassembled WGS sequence"/>
</dbReference>
<dbReference type="Pfam" id="PF00067">
    <property type="entry name" value="p450"/>
    <property type="match status" value="1"/>
</dbReference>
<comment type="similarity">
    <text evidence="2 6">Belongs to the cytochrome P450 family.</text>
</comment>
<dbReference type="PRINTS" id="PR00463">
    <property type="entry name" value="EP450I"/>
</dbReference>
<dbReference type="InterPro" id="IPR017972">
    <property type="entry name" value="Cyt_P450_CS"/>
</dbReference>
<evidence type="ECO:0000256" key="2">
    <source>
        <dbReference type="ARBA" id="ARBA00010617"/>
    </source>
</evidence>
<keyword evidence="5 6" id="KW-0408">Iron</keyword>
<organism evidence="8 9">
    <name type="scientific">Ranitomeya imitator</name>
    <name type="common">mimic poison frog</name>
    <dbReference type="NCBI Taxonomy" id="111125"/>
    <lineage>
        <taxon>Eukaryota</taxon>
        <taxon>Metazoa</taxon>
        <taxon>Chordata</taxon>
        <taxon>Craniata</taxon>
        <taxon>Vertebrata</taxon>
        <taxon>Euteleostomi</taxon>
        <taxon>Amphibia</taxon>
        <taxon>Batrachia</taxon>
        <taxon>Anura</taxon>
        <taxon>Neobatrachia</taxon>
        <taxon>Hyloidea</taxon>
        <taxon>Dendrobatidae</taxon>
        <taxon>Dendrobatinae</taxon>
        <taxon>Ranitomeya</taxon>
    </lineage>
</organism>
<dbReference type="PANTHER" id="PTHR24300">
    <property type="entry name" value="CYTOCHROME P450 508A4-RELATED"/>
    <property type="match status" value="1"/>
</dbReference>
<evidence type="ECO:0000256" key="6">
    <source>
        <dbReference type="RuleBase" id="RU000461"/>
    </source>
</evidence>